<evidence type="ECO:0000313" key="2">
    <source>
        <dbReference type="Proteomes" id="UP000824469"/>
    </source>
</evidence>
<gene>
    <name evidence="1" type="ORF">KI387_014775</name>
</gene>
<evidence type="ECO:0000313" key="1">
    <source>
        <dbReference type="EMBL" id="KAH9303192.1"/>
    </source>
</evidence>
<protein>
    <submittedName>
        <fullName evidence="1">Uncharacterized protein</fullName>
    </submittedName>
</protein>
<sequence length="86" mass="9828">NIASEFGSTPHDINDTWDMFKHNYRPWHVLRTTADTGPVTDVSSDSEPECSIQHEPLQEWQVFTQLHPGNNTGLDSLDMLGKRDFD</sequence>
<dbReference type="EMBL" id="JAHRHJ020000009">
    <property type="protein sequence ID" value="KAH9303192.1"/>
    <property type="molecule type" value="Genomic_DNA"/>
</dbReference>
<reference evidence="1 2" key="1">
    <citation type="journal article" date="2021" name="Nat. Plants">
        <title>The Taxus genome provides insights into paclitaxel biosynthesis.</title>
        <authorList>
            <person name="Xiong X."/>
            <person name="Gou J."/>
            <person name="Liao Q."/>
            <person name="Li Y."/>
            <person name="Zhou Q."/>
            <person name="Bi G."/>
            <person name="Li C."/>
            <person name="Du R."/>
            <person name="Wang X."/>
            <person name="Sun T."/>
            <person name="Guo L."/>
            <person name="Liang H."/>
            <person name="Lu P."/>
            <person name="Wu Y."/>
            <person name="Zhang Z."/>
            <person name="Ro D.K."/>
            <person name="Shang Y."/>
            <person name="Huang S."/>
            <person name="Yan J."/>
        </authorList>
    </citation>
    <scope>NUCLEOTIDE SEQUENCE [LARGE SCALE GENOMIC DNA]</scope>
    <source>
        <strain evidence="1">Ta-2019</strain>
    </source>
</reference>
<dbReference type="AlphaFoldDB" id="A0AA38FIA8"/>
<accession>A0AA38FIA8</accession>
<keyword evidence="2" id="KW-1185">Reference proteome</keyword>
<name>A0AA38FIA8_TAXCH</name>
<organism evidence="1 2">
    <name type="scientific">Taxus chinensis</name>
    <name type="common">Chinese yew</name>
    <name type="synonym">Taxus wallichiana var. chinensis</name>
    <dbReference type="NCBI Taxonomy" id="29808"/>
    <lineage>
        <taxon>Eukaryota</taxon>
        <taxon>Viridiplantae</taxon>
        <taxon>Streptophyta</taxon>
        <taxon>Embryophyta</taxon>
        <taxon>Tracheophyta</taxon>
        <taxon>Spermatophyta</taxon>
        <taxon>Pinopsida</taxon>
        <taxon>Pinidae</taxon>
        <taxon>Conifers II</taxon>
        <taxon>Cupressales</taxon>
        <taxon>Taxaceae</taxon>
        <taxon>Taxus</taxon>
    </lineage>
</organism>
<feature type="non-terminal residue" evidence="1">
    <location>
        <position position="86"/>
    </location>
</feature>
<proteinExistence type="predicted"/>
<dbReference type="Proteomes" id="UP000824469">
    <property type="component" value="Unassembled WGS sequence"/>
</dbReference>
<feature type="non-terminal residue" evidence="1">
    <location>
        <position position="1"/>
    </location>
</feature>
<comment type="caution">
    <text evidence="1">The sequence shown here is derived from an EMBL/GenBank/DDBJ whole genome shotgun (WGS) entry which is preliminary data.</text>
</comment>